<accession>J3N2K5</accession>
<proteinExistence type="predicted"/>
<keyword evidence="2" id="KW-1185">Reference proteome</keyword>
<dbReference type="HOGENOM" id="CLU_1868273_0_0_1"/>
<name>J3N2K5_ORYBR</name>
<dbReference type="Gramene" id="OB10G17530.1">
    <property type="protein sequence ID" value="OB10G17530.1"/>
    <property type="gene ID" value="OB10G17530"/>
</dbReference>
<protein>
    <submittedName>
        <fullName evidence="1">Uncharacterized protein</fullName>
    </submittedName>
</protein>
<reference evidence="1" key="2">
    <citation type="submission" date="2013-04" db="UniProtKB">
        <authorList>
            <consortium name="EnsemblPlants"/>
        </authorList>
    </citation>
    <scope>IDENTIFICATION</scope>
</reference>
<dbReference type="EnsemblPlants" id="OB10G17530.1">
    <property type="protein sequence ID" value="OB10G17530.1"/>
    <property type="gene ID" value="OB10G17530"/>
</dbReference>
<reference evidence="1" key="1">
    <citation type="journal article" date="2013" name="Nat. Commun.">
        <title>Whole-genome sequencing of Oryza brachyantha reveals mechanisms underlying Oryza genome evolution.</title>
        <authorList>
            <person name="Chen J."/>
            <person name="Huang Q."/>
            <person name="Gao D."/>
            <person name="Wang J."/>
            <person name="Lang Y."/>
            <person name="Liu T."/>
            <person name="Li B."/>
            <person name="Bai Z."/>
            <person name="Luis Goicoechea J."/>
            <person name="Liang C."/>
            <person name="Chen C."/>
            <person name="Zhang W."/>
            <person name="Sun S."/>
            <person name="Liao Y."/>
            <person name="Zhang X."/>
            <person name="Yang L."/>
            <person name="Song C."/>
            <person name="Wang M."/>
            <person name="Shi J."/>
            <person name="Liu G."/>
            <person name="Liu J."/>
            <person name="Zhou H."/>
            <person name="Zhou W."/>
            <person name="Yu Q."/>
            <person name="An N."/>
            <person name="Chen Y."/>
            <person name="Cai Q."/>
            <person name="Wang B."/>
            <person name="Liu B."/>
            <person name="Min J."/>
            <person name="Huang Y."/>
            <person name="Wu H."/>
            <person name="Li Z."/>
            <person name="Zhang Y."/>
            <person name="Yin Y."/>
            <person name="Song W."/>
            <person name="Jiang J."/>
            <person name="Jackson S.A."/>
            <person name="Wing R.A."/>
            <person name="Wang J."/>
            <person name="Chen M."/>
        </authorList>
    </citation>
    <scope>NUCLEOTIDE SEQUENCE [LARGE SCALE GENOMIC DNA]</scope>
    <source>
        <strain evidence="1">cv. IRGC 101232</strain>
    </source>
</reference>
<dbReference type="Proteomes" id="UP000006038">
    <property type="component" value="Chromosome 10"/>
</dbReference>
<dbReference type="AlphaFoldDB" id="J3N2K5"/>
<organism evidence="1">
    <name type="scientific">Oryza brachyantha</name>
    <name type="common">malo sina</name>
    <dbReference type="NCBI Taxonomy" id="4533"/>
    <lineage>
        <taxon>Eukaryota</taxon>
        <taxon>Viridiplantae</taxon>
        <taxon>Streptophyta</taxon>
        <taxon>Embryophyta</taxon>
        <taxon>Tracheophyta</taxon>
        <taxon>Spermatophyta</taxon>
        <taxon>Magnoliopsida</taxon>
        <taxon>Liliopsida</taxon>
        <taxon>Poales</taxon>
        <taxon>Poaceae</taxon>
        <taxon>BOP clade</taxon>
        <taxon>Oryzoideae</taxon>
        <taxon>Oryzeae</taxon>
        <taxon>Oryzinae</taxon>
        <taxon>Oryza</taxon>
    </lineage>
</organism>
<sequence>MVFQLAICARLSEYSTEFHLKVSRLVKKQYLSANGMFRQISQTYHYRRMILLLDTRVSMNFRHRLYYRPFAKLLEMYASTNTPSFARQSCKQTNSVTLQETSVCRLDPIPLNTETEIRLQASGFRLQRGIVTIVIRL</sequence>
<evidence type="ECO:0000313" key="2">
    <source>
        <dbReference type="Proteomes" id="UP000006038"/>
    </source>
</evidence>
<evidence type="ECO:0000313" key="1">
    <source>
        <dbReference type="EnsemblPlants" id="OB10G17530.1"/>
    </source>
</evidence>